<accession>A0A6J5P9T4</accession>
<organism evidence="1">
    <name type="scientific">uncultured Caudovirales phage</name>
    <dbReference type="NCBI Taxonomy" id="2100421"/>
    <lineage>
        <taxon>Viruses</taxon>
        <taxon>Duplodnaviria</taxon>
        <taxon>Heunggongvirae</taxon>
        <taxon>Uroviricota</taxon>
        <taxon>Caudoviricetes</taxon>
        <taxon>Peduoviridae</taxon>
        <taxon>Maltschvirus</taxon>
        <taxon>Maltschvirus maltsch</taxon>
    </lineage>
</organism>
<sequence>MNKLPIICALAAVAAFPQAQTPLVITQSAGSATGELRMQERRTNGTNYVGIKAPQSVAANTVWTLPSSDGTSGQCLQTDGAGQWQWSACTNTRLVSDYDWTKVVGARSGSGALTLTFTGTSCPAAGADSAYVFRLYETSTPTTYELATSNGTGTCTRGGAGTIVATGPTGTYTNATATSASSGWQEAMFSVADSLPVYLRARMGGYYIYTDILTEDRVAAIECEGPGAVLVPMVNNVKVFNVASPSAARISGCKISNAYAKTGITAVYFNNPDGDTFGGLVQGLEIYDVENGIHGVTWYAIDAIGNLIVNPSNAGIWIENVSTGDAGAGVIERNKLSCSSTCTYGVLWNGPGAVEIKNNPINGFTNQVYLEPLHGYASAANSGANTVLTWVSGNRFRAAMVGKSVHVGTASCTVSTYTSSTSMTCNGVNLGTIASSRYYAGTSGQAQVIGNLLDGGNNTTYGVRWVGEISFTNAQIEDNFIANYAVNSAKGVSLEGSGLAIATVKHNNIQGGPSLTGTVGVNVTAGGQYHVSDNQVSGYQTAVNIGGSVLYATSENNRCVSFGTACVANAASTVTLRENGPFTFALLPSSIADGSVLYCSNCKPTSAASRTCSGSGTGATATRLNGAWKCEDGSSSSQWTTSGSDIYRSSKVGIGAAPVVGTQLSISGGSGVNTLYISDSSAANAFQLNVASSYTFIGNYSATPIIFGANSTARWRLTSAGMFQPEATDTYDIGVLSGARVRGVYSKIIDTALSGGTGDYLQTRKIQLFDNTGSSTGASYWDFNVVMSGVGAGQNSYFYLRDNGGNTVWRADKIASGAAVATTTIYTDLLPDSTANVRKLGKTTQRWDEINGASLDLSGAANITGNLSAAIINATGSPAYRVAGTTVINASRAATFTDLTINTASAPTVGYVWTATSTGGAGSWQASASSAPFIDSTAIIKGSGDATKLLKIEVDGFTTATTRTITPQNASYTIAGIDIAQTFTQTQTLNGSTALVINGTITGDLLFTSANTYIVGNSTNYLNNVHSSTFTTYGQIKPGSGVTTADLGGSTVPFRKLYIGDISFTGAMTPPSGSAFTGTKTVRASGGLSDCTLTFSAGIMTGGTC</sequence>
<dbReference type="EMBL" id="LR796794">
    <property type="protein sequence ID" value="CAB4166716.1"/>
    <property type="molecule type" value="Genomic_DNA"/>
</dbReference>
<protein>
    <submittedName>
        <fullName evidence="1">Uncharacterized protein</fullName>
    </submittedName>
</protein>
<name>A0A6J5P9T4_9CAUD</name>
<reference evidence="1" key="1">
    <citation type="submission" date="2020-04" db="EMBL/GenBank/DDBJ databases">
        <authorList>
            <person name="Chiriac C."/>
            <person name="Salcher M."/>
            <person name="Ghai R."/>
            <person name="Kavagutti S V."/>
        </authorList>
    </citation>
    <scope>NUCLEOTIDE SEQUENCE</scope>
</reference>
<gene>
    <name evidence="1" type="ORF">UFOVP836_51</name>
</gene>
<evidence type="ECO:0000313" key="1">
    <source>
        <dbReference type="EMBL" id="CAB4166716.1"/>
    </source>
</evidence>
<proteinExistence type="predicted"/>